<name>A0A4R4XF99_9ACTN</name>
<organism evidence="5 6">
    <name type="scientific">Kribbella turkmenica</name>
    <dbReference type="NCBI Taxonomy" id="2530375"/>
    <lineage>
        <taxon>Bacteria</taxon>
        <taxon>Bacillati</taxon>
        <taxon>Actinomycetota</taxon>
        <taxon>Actinomycetes</taxon>
        <taxon>Propionibacteriales</taxon>
        <taxon>Kribbellaceae</taxon>
        <taxon>Kribbella</taxon>
    </lineage>
</organism>
<dbReference type="OrthoDB" id="3664926at2"/>
<proteinExistence type="inferred from homology"/>
<keyword evidence="2" id="KW-0521">NADP</keyword>
<evidence type="ECO:0000256" key="1">
    <source>
        <dbReference type="ARBA" id="ARBA00006515"/>
    </source>
</evidence>
<reference evidence="5 6" key="1">
    <citation type="submission" date="2019-02" db="EMBL/GenBank/DDBJ databases">
        <title>Draft genome sequences of novel Actinobacteria.</title>
        <authorList>
            <person name="Sahin N."/>
            <person name="Ay H."/>
            <person name="Saygin H."/>
        </authorList>
    </citation>
    <scope>NUCLEOTIDE SEQUENCE [LARGE SCALE GENOMIC DNA]</scope>
    <source>
        <strain evidence="5 6">16K104</strain>
    </source>
</reference>
<dbReference type="GO" id="GO:0051596">
    <property type="term" value="P:methylglyoxal catabolic process"/>
    <property type="evidence" value="ECO:0007669"/>
    <property type="project" value="TreeGrafter"/>
</dbReference>
<dbReference type="EC" id="1.1.1.-" evidence="5"/>
<comment type="caution">
    <text evidence="5">The sequence shown here is derived from an EMBL/GenBank/DDBJ whole genome shotgun (WGS) entry which is preliminary data.</text>
</comment>
<evidence type="ECO:0000313" key="5">
    <source>
        <dbReference type="EMBL" id="TDD29219.1"/>
    </source>
</evidence>
<dbReference type="SUPFAM" id="SSF51430">
    <property type="entry name" value="NAD(P)-linked oxidoreductase"/>
    <property type="match status" value="1"/>
</dbReference>
<keyword evidence="3 5" id="KW-0560">Oxidoreductase</keyword>
<dbReference type="GO" id="GO:0016491">
    <property type="term" value="F:oxidoreductase activity"/>
    <property type="evidence" value="ECO:0007669"/>
    <property type="project" value="UniProtKB-KW"/>
</dbReference>
<protein>
    <submittedName>
        <fullName evidence="5">L-glyceraldehyde 3-phosphate reductase</fullName>
        <ecNumber evidence="5">1.1.1.-</ecNumber>
    </submittedName>
</protein>
<evidence type="ECO:0000256" key="2">
    <source>
        <dbReference type="ARBA" id="ARBA00022857"/>
    </source>
</evidence>
<dbReference type="Gene3D" id="3.20.20.100">
    <property type="entry name" value="NADP-dependent oxidoreductase domain"/>
    <property type="match status" value="1"/>
</dbReference>
<dbReference type="RefSeq" id="WP_132316695.1">
    <property type="nucleotide sequence ID" value="NZ_SMKR01000013.1"/>
</dbReference>
<dbReference type="Pfam" id="PF00248">
    <property type="entry name" value="Aldo_ket_red"/>
    <property type="match status" value="1"/>
</dbReference>
<gene>
    <name evidence="5" type="primary">mgrA</name>
    <name evidence="5" type="ORF">E1218_04960</name>
</gene>
<keyword evidence="6" id="KW-1185">Reference proteome</keyword>
<evidence type="ECO:0000256" key="3">
    <source>
        <dbReference type="ARBA" id="ARBA00023002"/>
    </source>
</evidence>
<dbReference type="NCBIfam" id="NF007388">
    <property type="entry name" value="PRK09912.1"/>
    <property type="match status" value="1"/>
</dbReference>
<dbReference type="PRINTS" id="PR01577">
    <property type="entry name" value="KCNABCHANNEL"/>
</dbReference>
<dbReference type="PANTHER" id="PTHR43150">
    <property type="entry name" value="HYPERKINETIC, ISOFORM M"/>
    <property type="match status" value="1"/>
</dbReference>
<dbReference type="InterPro" id="IPR023210">
    <property type="entry name" value="NADP_OxRdtase_dom"/>
</dbReference>
<dbReference type="PANTHER" id="PTHR43150:SF4">
    <property type="entry name" value="L-GLYCERALDEHYDE 3-PHOSPHATE REDUCTASE"/>
    <property type="match status" value="1"/>
</dbReference>
<dbReference type="Proteomes" id="UP000295172">
    <property type="component" value="Unassembled WGS sequence"/>
</dbReference>
<dbReference type="AlphaFoldDB" id="A0A4R4XF99"/>
<accession>A0A4R4XF99</accession>
<dbReference type="InterPro" id="IPR036812">
    <property type="entry name" value="NAD(P)_OxRdtase_dom_sf"/>
</dbReference>
<evidence type="ECO:0000313" key="6">
    <source>
        <dbReference type="Proteomes" id="UP000295172"/>
    </source>
</evidence>
<dbReference type="EMBL" id="SMKR01000013">
    <property type="protein sequence ID" value="TDD29219.1"/>
    <property type="molecule type" value="Genomic_DNA"/>
</dbReference>
<evidence type="ECO:0000259" key="4">
    <source>
        <dbReference type="Pfam" id="PF00248"/>
    </source>
</evidence>
<dbReference type="InterPro" id="IPR005399">
    <property type="entry name" value="K_chnl_volt-dep_bsu_KCNAB-rel"/>
</dbReference>
<comment type="similarity">
    <text evidence="1">Belongs to the shaker potassium channel beta subunit family.</text>
</comment>
<feature type="domain" description="NADP-dependent oxidoreductase" evidence="4">
    <location>
        <begin position="27"/>
        <end position="326"/>
    </location>
</feature>
<sequence>MTYIADPDRYEGTKYSRAGSSGLQLPKISLGLWQNFGAGHSYGSQKDTILAAFDAGITHFDLANNYGPPPGESEISFGRVLREELSAHRNEIVVATKAGYRMWPGPYGEWGSRKYMLASLDESLERLGLDYVDIYYSHRFDPDTPLEETIGALQTAVTSGRALYVGISSYSAARTREAFQIAHRMGLRLLVHQPNYSMLNRWIEVELLDTLDELGMGCVAFSPLAQGLLTGKYLDGVPSDSRASSGGPFKAHMLDPKILQSVKALNAIAAARGTTLAQMAIAWCLRDRRVTSVVLGASSPKQLLENLAALNEPEFSDEELAQIDAAAFDADVDLWLDSRQS</sequence>